<name>A0A6S7FI41_PARCT</name>
<comment type="cofactor">
    <cofactor evidence="1">
        <name>a divalent metal cation</name>
        <dbReference type="ChEBI" id="CHEBI:60240"/>
    </cofactor>
</comment>
<sequence>MTPETFENLLNIVGPHIRKQTTNYMNPISSQQGLAICFSYRVGASTVGASTCLVNQCMKVPTKNEWQALAESFNNKWNFTNCVGAIDGKHITFQAPPNSGSLYFNYKGTFSMVLMALVDANYCFTVIDIGSYGSNSDGGIFSNSLLGQRLAENQLNLPVPIDLPGASLLGKVNSIWFFCISLD</sequence>
<keyword evidence="2" id="KW-0479">Metal-binding</keyword>
<organism evidence="3 4">
    <name type="scientific">Paramuricea clavata</name>
    <name type="common">Red gorgonian</name>
    <name type="synonym">Violescent sea-whip</name>
    <dbReference type="NCBI Taxonomy" id="317549"/>
    <lineage>
        <taxon>Eukaryota</taxon>
        <taxon>Metazoa</taxon>
        <taxon>Cnidaria</taxon>
        <taxon>Anthozoa</taxon>
        <taxon>Octocorallia</taxon>
        <taxon>Malacalcyonacea</taxon>
        <taxon>Plexauridae</taxon>
        <taxon>Paramuricea</taxon>
    </lineage>
</organism>
<accession>A0A6S7FI41</accession>
<dbReference type="InterPro" id="IPR027806">
    <property type="entry name" value="HARBI1_dom"/>
</dbReference>
<dbReference type="Proteomes" id="UP001152795">
    <property type="component" value="Unassembled WGS sequence"/>
</dbReference>
<dbReference type="EMBL" id="CACRXK020000181">
    <property type="protein sequence ID" value="CAB3979255.1"/>
    <property type="molecule type" value="Genomic_DNA"/>
</dbReference>
<evidence type="ECO:0000313" key="3">
    <source>
        <dbReference type="EMBL" id="CAB3979255.1"/>
    </source>
</evidence>
<reference evidence="3" key="1">
    <citation type="submission" date="2020-04" db="EMBL/GenBank/DDBJ databases">
        <authorList>
            <person name="Alioto T."/>
            <person name="Alioto T."/>
            <person name="Gomez Garrido J."/>
        </authorList>
    </citation>
    <scope>NUCLEOTIDE SEQUENCE</scope>
    <source>
        <strain evidence="3">A484AB</strain>
    </source>
</reference>
<dbReference type="AlphaFoldDB" id="A0A6S7FI41"/>
<gene>
    <name evidence="3" type="ORF">PACLA_8A072328</name>
</gene>
<dbReference type="GO" id="GO:0046872">
    <property type="term" value="F:metal ion binding"/>
    <property type="evidence" value="ECO:0007669"/>
    <property type="project" value="UniProtKB-KW"/>
</dbReference>
<dbReference type="Pfam" id="PF13359">
    <property type="entry name" value="DDE_Tnp_4"/>
    <property type="match status" value="1"/>
</dbReference>
<comment type="caution">
    <text evidence="3">The sequence shown here is derived from an EMBL/GenBank/DDBJ whole genome shotgun (WGS) entry which is preliminary data.</text>
</comment>
<evidence type="ECO:0000256" key="2">
    <source>
        <dbReference type="ARBA" id="ARBA00022723"/>
    </source>
</evidence>
<dbReference type="OrthoDB" id="5981889at2759"/>
<protein>
    <submittedName>
        <fullName evidence="3">Uncharacterized protein</fullName>
    </submittedName>
</protein>
<proteinExistence type="predicted"/>
<evidence type="ECO:0000313" key="4">
    <source>
        <dbReference type="Proteomes" id="UP001152795"/>
    </source>
</evidence>
<evidence type="ECO:0000256" key="1">
    <source>
        <dbReference type="ARBA" id="ARBA00001968"/>
    </source>
</evidence>
<keyword evidence="4" id="KW-1185">Reference proteome</keyword>